<dbReference type="Proteomes" id="UP000799302">
    <property type="component" value="Unassembled WGS sequence"/>
</dbReference>
<dbReference type="Gene3D" id="3.40.50.300">
    <property type="entry name" value="P-loop containing nucleotide triphosphate hydrolases"/>
    <property type="match status" value="1"/>
</dbReference>
<gene>
    <name evidence="3" type="ORF">BT63DRAFT_423229</name>
</gene>
<dbReference type="GO" id="GO:0016787">
    <property type="term" value="F:hydrolase activity"/>
    <property type="evidence" value="ECO:0007669"/>
    <property type="project" value="UniProtKB-KW"/>
</dbReference>
<dbReference type="SUPFAM" id="SSF52540">
    <property type="entry name" value="P-loop containing nucleoside triphosphate hydrolases"/>
    <property type="match status" value="1"/>
</dbReference>
<name>A0A6A6UJA1_9PEZI</name>
<dbReference type="AlphaFoldDB" id="A0A6A6UJA1"/>
<dbReference type="EMBL" id="MU004233">
    <property type="protein sequence ID" value="KAF2670964.1"/>
    <property type="molecule type" value="Genomic_DNA"/>
</dbReference>
<dbReference type="GO" id="GO:0005525">
    <property type="term" value="F:GTP binding"/>
    <property type="evidence" value="ECO:0007669"/>
    <property type="project" value="InterPro"/>
</dbReference>
<feature type="domain" description="G" evidence="2">
    <location>
        <begin position="55"/>
        <end position="116"/>
    </location>
</feature>
<protein>
    <submittedName>
        <fullName evidence="3">P-loop containing nucleoside triphosphate hydrolase protein</fullName>
    </submittedName>
</protein>
<evidence type="ECO:0000256" key="1">
    <source>
        <dbReference type="SAM" id="Coils"/>
    </source>
</evidence>
<dbReference type="CDD" id="cd00882">
    <property type="entry name" value="Ras_like_GTPase"/>
    <property type="match status" value="1"/>
</dbReference>
<accession>A0A6A6UJA1</accession>
<feature type="coiled-coil region" evidence="1">
    <location>
        <begin position="302"/>
        <end position="365"/>
    </location>
</feature>
<evidence type="ECO:0000313" key="3">
    <source>
        <dbReference type="EMBL" id="KAF2670964.1"/>
    </source>
</evidence>
<keyword evidence="3" id="KW-0378">Hydrolase</keyword>
<sequence>MSIPSAFAPSRVSAVAPKLSSIVSELRKRQAAVETGPSPATIEVDKLRKAAQVVVALMGVTGSGKSSFIRRVTCNDDIRIGGGLQSMTQQVQSFHCEIGQAQFSLVDTPGFNDTYISDTDILKELASWLLESYQGGTKLNGIIYLHRISDTRMEGSSLRNLRMFRKLCGDEFMKNVVLGTTFWDMVNEETGLAREAELLDTDGFFKEMKALGCDVVRITKDRDQNLKLLTRFENSQPSVMRIQRELLEGKSLAETAAAATISPEMAELQRINNVQAADVQYQTKRRVTISSLEMLLTRKLRQDDFENTIEKLATHQEQLRQEGEEQAREQQERLVGLRQKQKNQAQIFQVQMSELDEKLRRMKAKENMA</sequence>
<dbReference type="InterPro" id="IPR006073">
    <property type="entry name" value="GTP-bd"/>
</dbReference>
<keyword evidence="4" id="KW-1185">Reference proteome</keyword>
<reference evidence="3" key="1">
    <citation type="journal article" date="2020" name="Stud. Mycol.">
        <title>101 Dothideomycetes genomes: a test case for predicting lifestyles and emergence of pathogens.</title>
        <authorList>
            <person name="Haridas S."/>
            <person name="Albert R."/>
            <person name="Binder M."/>
            <person name="Bloem J."/>
            <person name="Labutti K."/>
            <person name="Salamov A."/>
            <person name="Andreopoulos B."/>
            <person name="Baker S."/>
            <person name="Barry K."/>
            <person name="Bills G."/>
            <person name="Bluhm B."/>
            <person name="Cannon C."/>
            <person name="Castanera R."/>
            <person name="Culley D."/>
            <person name="Daum C."/>
            <person name="Ezra D."/>
            <person name="Gonzalez J."/>
            <person name="Henrissat B."/>
            <person name="Kuo A."/>
            <person name="Liang C."/>
            <person name="Lipzen A."/>
            <person name="Lutzoni F."/>
            <person name="Magnuson J."/>
            <person name="Mondo S."/>
            <person name="Nolan M."/>
            <person name="Ohm R."/>
            <person name="Pangilinan J."/>
            <person name="Park H.-J."/>
            <person name="Ramirez L."/>
            <person name="Alfaro M."/>
            <person name="Sun H."/>
            <person name="Tritt A."/>
            <person name="Yoshinaga Y."/>
            <person name="Zwiers L.-H."/>
            <person name="Turgeon B."/>
            <person name="Goodwin S."/>
            <person name="Spatafora J."/>
            <person name="Crous P."/>
            <person name="Grigoriev I."/>
        </authorList>
    </citation>
    <scope>NUCLEOTIDE SEQUENCE</scope>
    <source>
        <strain evidence="3">CBS 115976</strain>
    </source>
</reference>
<dbReference type="Pfam" id="PF01926">
    <property type="entry name" value="MMR_HSR1"/>
    <property type="match status" value="1"/>
</dbReference>
<dbReference type="OrthoDB" id="8954335at2759"/>
<dbReference type="InterPro" id="IPR027417">
    <property type="entry name" value="P-loop_NTPase"/>
</dbReference>
<organism evidence="3 4">
    <name type="scientific">Microthyrium microscopicum</name>
    <dbReference type="NCBI Taxonomy" id="703497"/>
    <lineage>
        <taxon>Eukaryota</taxon>
        <taxon>Fungi</taxon>
        <taxon>Dikarya</taxon>
        <taxon>Ascomycota</taxon>
        <taxon>Pezizomycotina</taxon>
        <taxon>Dothideomycetes</taxon>
        <taxon>Dothideomycetes incertae sedis</taxon>
        <taxon>Microthyriales</taxon>
        <taxon>Microthyriaceae</taxon>
        <taxon>Microthyrium</taxon>
    </lineage>
</organism>
<evidence type="ECO:0000313" key="4">
    <source>
        <dbReference type="Proteomes" id="UP000799302"/>
    </source>
</evidence>
<proteinExistence type="predicted"/>
<keyword evidence="1" id="KW-0175">Coiled coil</keyword>
<evidence type="ECO:0000259" key="2">
    <source>
        <dbReference type="Pfam" id="PF01926"/>
    </source>
</evidence>